<dbReference type="InterPro" id="IPR036097">
    <property type="entry name" value="HisK_dim/P_sf"/>
</dbReference>
<feature type="transmembrane region" description="Helical" evidence="9">
    <location>
        <begin position="83"/>
        <end position="104"/>
    </location>
</feature>
<name>A0A430RFC0_THESC</name>
<dbReference type="CDD" id="cd00082">
    <property type="entry name" value="HisKA"/>
    <property type="match status" value="1"/>
</dbReference>
<keyword evidence="8" id="KW-0902">Two-component regulatory system</keyword>
<evidence type="ECO:0000313" key="11">
    <source>
        <dbReference type="EMBL" id="RTH06386.1"/>
    </source>
</evidence>
<keyword evidence="7 11" id="KW-0067">ATP-binding</keyword>
<dbReference type="PANTHER" id="PTHR42878:SF7">
    <property type="entry name" value="SENSOR HISTIDINE KINASE GLRK"/>
    <property type="match status" value="1"/>
</dbReference>
<dbReference type="InterPro" id="IPR050351">
    <property type="entry name" value="BphY/WalK/GraS-like"/>
</dbReference>
<evidence type="ECO:0000313" key="12">
    <source>
        <dbReference type="Proteomes" id="UP000286910"/>
    </source>
</evidence>
<evidence type="ECO:0000256" key="8">
    <source>
        <dbReference type="ARBA" id="ARBA00023012"/>
    </source>
</evidence>
<evidence type="ECO:0000256" key="6">
    <source>
        <dbReference type="ARBA" id="ARBA00022777"/>
    </source>
</evidence>
<keyword evidence="6" id="KW-0418">Kinase</keyword>
<reference evidence="11 12" key="1">
    <citation type="journal article" date="2019" name="Extremophiles">
        <title>Biogeography of thermophiles and predominance of Thermus scotoductus in domestic water heaters.</title>
        <authorList>
            <person name="Wilpiszeski R.L."/>
            <person name="Zhang Z."/>
            <person name="House C.H."/>
        </authorList>
    </citation>
    <scope>NUCLEOTIDE SEQUENCE [LARGE SCALE GENOMIC DNA]</scope>
    <source>
        <strain evidence="11 12">32_S32</strain>
    </source>
</reference>
<comment type="catalytic activity">
    <reaction evidence="1">
        <text>ATP + protein L-histidine = ADP + protein N-phospho-L-histidine.</text>
        <dbReference type="EC" id="2.7.13.3"/>
    </reaction>
</comment>
<evidence type="ECO:0000256" key="2">
    <source>
        <dbReference type="ARBA" id="ARBA00012438"/>
    </source>
</evidence>
<dbReference type="InterPro" id="IPR003661">
    <property type="entry name" value="HisK_dim/P_dom"/>
</dbReference>
<evidence type="ECO:0000259" key="10">
    <source>
        <dbReference type="PROSITE" id="PS50109"/>
    </source>
</evidence>
<accession>A0A430RFC0</accession>
<evidence type="ECO:0000256" key="3">
    <source>
        <dbReference type="ARBA" id="ARBA00022553"/>
    </source>
</evidence>
<dbReference type="SMART" id="SM00387">
    <property type="entry name" value="HATPase_c"/>
    <property type="match status" value="1"/>
</dbReference>
<sequence>MLREGQGRVRLLTLGVLLLAFLLDVATPQALVAAILFGVPIALSGMAFSPRFTWGTVALALLGNLTAGVLNAKAEGGLSVLAVANRLLAGLSMALVGYLTLALLRRAEAQGRVELALRRAEALARVYRALDLDLDPEEPEATLLKATERLARLFGAEAAGLWKKAPGGPALVGAVGPPPLGVPGRVVRAWEREAPGPVEEGVFAFPLGRYLVLLEGVGPEGEARLKELALEIQGRLQAFWEKAQHVSALKELAYSLSHDLRTPLTANLLNLRLALQGAYGPLDEAFRQALANGVAANEALLRLADNLLELARFALSGREPEAVPLKALAEEVAGALGPLFAARGLTLAVEGEEAWALGRRDALARAVQHLLENALEHAPPGSRVCVRLEAWDGVVRLGVEDEGPGVPEALLPHLFRRPVREGRGGLGLYLTRRILEAHGGRVGYERREGRTVFYLELEEVRHASPRVPG</sequence>
<dbReference type="GO" id="GO:0000155">
    <property type="term" value="F:phosphorelay sensor kinase activity"/>
    <property type="evidence" value="ECO:0007669"/>
    <property type="project" value="InterPro"/>
</dbReference>
<dbReference type="GO" id="GO:0000156">
    <property type="term" value="F:phosphorelay response regulator activity"/>
    <property type="evidence" value="ECO:0007669"/>
    <property type="project" value="TreeGrafter"/>
</dbReference>
<evidence type="ECO:0000256" key="1">
    <source>
        <dbReference type="ARBA" id="ARBA00000085"/>
    </source>
</evidence>
<dbReference type="InterPro" id="IPR036890">
    <property type="entry name" value="HATPase_C_sf"/>
</dbReference>
<dbReference type="SUPFAM" id="SSF47384">
    <property type="entry name" value="Homodimeric domain of signal transducing histidine kinase"/>
    <property type="match status" value="1"/>
</dbReference>
<dbReference type="PANTHER" id="PTHR42878">
    <property type="entry name" value="TWO-COMPONENT HISTIDINE KINASE"/>
    <property type="match status" value="1"/>
</dbReference>
<keyword evidence="9" id="KW-1133">Transmembrane helix</keyword>
<dbReference type="Gene3D" id="3.30.565.10">
    <property type="entry name" value="Histidine kinase-like ATPase, C-terminal domain"/>
    <property type="match status" value="1"/>
</dbReference>
<evidence type="ECO:0000256" key="7">
    <source>
        <dbReference type="ARBA" id="ARBA00022840"/>
    </source>
</evidence>
<dbReference type="InterPro" id="IPR005467">
    <property type="entry name" value="His_kinase_dom"/>
</dbReference>
<dbReference type="Proteomes" id="UP000286910">
    <property type="component" value="Unassembled WGS sequence"/>
</dbReference>
<protein>
    <recommendedName>
        <fullName evidence="2">histidine kinase</fullName>
        <ecNumber evidence="2">2.7.13.3</ecNumber>
    </recommendedName>
</protein>
<dbReference type="Pfam" id="PF02518">
    <property type="entry name" value="HATPase_c"/>
    <property type="match status" value="1"/>
</dbReference>
<dbReference type="Gene3D" id="1.10.287.130">
    <property type="match status" value="1"/>
</dbReference>
<keyword evidence="3" id="KW-0597">Phosphoprotein</keyword>
<organism evidence="11 12">
    <name type="scientific">Thermus scotoductus</name>
    <dbReference type="NCBI Taxonomy" id="37636"/>
    <lineage>
        <taxon>Bacteria</taxon>
        <taxon>Thermotogati</taxon>
        <taxon>Deinococcota</taxon>
        <taxon>Deinococci</taxon>
        <taxon>Thermales</taxon>
        <taxon>Thermaceae</taxon>
        <taxon>Thermus</taxon>
    </lineage>
</organism>
<keyword evidence="4" id="KW-0808">Transferase</keyword>
<dbReference type="PROSITE" id="PS50109">
    <property type="entry name" value="HIS_KIN"/>
    <property type="match status" value="1"/>
</dbReference>
<proteinExistence type="predicted"/>
<keyword evidence="9" id="KW-0812">Transmembrane</keyword>
<gene>
    <name evidence="11" type="ORF">CSW45_01825</name>
</gene>
<dbReference type="Pfam" id="PF00512">
    <property type="entry name" value="HisKA"/>
    <property type="match status" value="1"/>
</dbReference>
<dbReference type="CDD" id="cd00075">
    <property type="entry name" value="HATPase"/>
    <property type="match status" value="1"/>
</dbReference>
<dbReference type="RefSeq" id="WP_126177566.1">
    <property type="nucleotide sequence ID" value="NZ_PELN01000040.1"/>
</dbReference>
<dbReference type="GO" id="GO:0005524">
    <property type="term" value="F:ATP binding"/>
    <property type="evidence" value="ECO:0007669"/>
    <property type="project" value="UniProtKB-KW"/>
</dbReference>
<dbReference type="InterPro" id="IPR004358">
    <property type="entry name" value="Sig_transdc_His_kin-like_C"/>
</dbReference>
<keyword evidence="5" id="KW-0547">Nucleotide-binding</keyword>
<dbReference type="InterPro" id="IPR003594">
    <property type="entry name" value="HATPase_dom"/>
</dbReference>
<evidence type="ECO:0000256" key="9">
    <source>
        <dbReference type="SAM" id="Phobius"/>
    </source>
</evidence>
<feature type="domain" description="Histidine kinase" evidence="10">
    <location>
        <begin position="255"/>
        <end position="461"/>
    </location>
</feature>
<dbReference type="AlphaFoldDB" id="A0A430RFC0"/>
<dbReference type="SUPFAM" id="SSF55874">
    <property type="entry name" value="ATPase domain of HSP90 chaperone/DNA topoisomerase II/histidine kinase"/>
    <property type="match status" value="1"/>
</dbReference>
<dbReference type="GO" id="GO:0007234">
    <property type="term" value="P:osmosensory signaling via phosphorelay pathway"/>
    <property type="evidence" value="ECO:0007669"/>
    <property type="project" value="TreeGrafter"/>
</dbReference>
<dbReference type="GO" id="GO:0030295">
    <property type="term" value="F:protein kinase activator activity"/>
    <property type="evidence" value="ECO:0007669"/>
    <property type="project" value="TreeGrafter"/>
</dbReference>
<feature type="transmembrane region" description="Helical" evidence="9">
    <location>
        <begin position="52"/>
        <end position="71"/>
    </location>
</feature>
<evidence type="ECO:0000256" key="4">
    <source>
        <dbReference type="ARBA" id="ARBA00022679"/>
    </source>
</evidence>
<dbReference type="EC" id="2.7.13.3" evidence="2"/>
<keyword evidence="9" id="KW-0472">Membrane</keyword>
<dbReference type="SMART" id="SM00388">
    <property type="entry name" value="HisKA"/>
    <property type="match status" value="1"/>
</dbReference>
<evidence type="ECO:0000256" key="5">
    <source>
        <dbReference type="ARBA" id="ARBA00022741"/>
    </source>
</evidence>
<dbReference type="PRINTS" id="PR00344">
    <property type="entry name" value="BCTRLSENSOR"/>
</dbReference>
<dbReference type="EMBL" id="PELR01000036">
    <property type="protein sequence ID" value="RTH06386.1"/>
    <property type="molecule type" value="Genomic_DNA"/>
</dbReference>
<comment type="caution">
    <text evidence="11">The sequence shown here is derived from an EMBL/GenBank/DDBJ whole genome shotgun (WGS) entry which is preliminary data.</text>
</comment>